<name>A0AAN7HF13_9PEZI</name>
<feature type="region of interest" description="Disordered" evidence="1">
    <location>
        <begin position="1"/>
        <end position="76"/>
    </location>
</feature>
<accession>A0AAN7HF13</accession>
<feature type="compositionally biased region" description="Low complexity" evidence="1">
    <location>
        <begin position="356"/>
        <end position="373"/>
    </location>
</feature>
<feature type="compositionally biased region" description="Polar residues" evidence="1">
    <location>
        <begin position="318"/>
        <end position="331"/>
    </location>
</feature>
<evidence type="ECO:0000256" key="1">
    <source>
        <dbReference type="SAM" id="MobiDB-lite"/>
    </source>
</evidence>
<dbReference type="AlphaFoldDB" id="A0AAN7HF13"/>
<evidence type="ECO:0000313" key="3">
    <source>
        <dbReference type="Proteomes" id="UP001303647"/>
    </source>
</evidence>
<proteinExistence type="predicted"/>
<gene>
    <name evidence="2" type="ORF">C7999DRAFT_14767</name>
</gene>
<organism evidence="2 3">
    <name type="scientific">Corynascus novoguineensis</name>
    <dbReference type="NCBI Taxonomy" id="1126955"/>
    <lineage>
        <taxon>Eukaryota</taxon>
        <taxon>Fungi</taxon>
        <taxon>Dikarya</taxon>
        <taxon>Ascomycota</taxon>
        <taxon>Pezizomycotina</taxon>
        <taxon>Sordariomycetes</taxon>
        <taxon>Sordariomycetidae</taxon>
        <taxon>Sordariales</taxon>
        <taxon>Chaetomiaceae</taxon>
        <taxon>Corynascus</taxon>
    </lineage>
</organism>
<dbReference type="Proteomes" id="UP001303647">
    <property type="component" value="Unassembled WGS sequence"/>
</dbReference>
<feature type="compositionally biased region" description="Low complexity" evidence="1">
    <location>
        <begin position="56"/>
        <end position="73"/>
    </location>
</feature>
<evidence type="ECO:0000313" key="2">
    <source>
        <dbReference type="EMBL" id="KAK4247171.1"/>
    </source>
</evidence>
<reference evidence="2" key="1">
    <citation type="journal article" date="2023" name="Mol. Phylogenet. Evol.">
        <title>Genome-scale phylogeny and comparative genomics of the fungal order Sordariales.</title>
        <authorList>
            <person name="Hensen N."/>
            <person name="Bonometti L."/>
            <person name="Westerberg I."/>
            <person name="Brannstrom I.O."/>
            <person name="Guillou S."/>
            <person name="Cros-Aarteil S."/>
            <person name="Calhoun S."/>
            <person name="Haridas S."/>
            <person name="Kuo A."/>
            <person name="Mondo S."/>
            <person name="Pangilinan J."/>
            <person name="Riley R."/>
            <person name="LaButti K."/>
            <person name="Andreopoulos B."/>
            <person name="Lipzen A."/>
            <person name="Chen C."/>
            <person name="Yan M."/>
            <person name="Daum C."/>
            <person name="Ng V."/>
            <person name="Clum A."/>
            <person name="Steindorff A."/>
            <person name="Ohm R.A."/>
            <person name="Martin F."/>
            <person name="Silar P."/>
            <person name="Natvig D.O."/>
            <person name="Lalanne C."/>
            <person name="Gautier V."/>
            <person name="Ament-Velasquez S.L."/>
            <person name="Kruys A."/>
            <person name="Hutchinson M.I."/>
            <person name="Powell A.J."/>
            <person name="Barry K."/>
            <person name="Miller A.N."/>
            <person name="Grigoriev I.V."/>
            <person name="Debuchy R."/>
            <person name="Gladieux P."/>
            <person name="Hiltunen Thoren M."/>
            <person name="Johannesson H."/>
        </authorList>
    </citation>
    <scope>NUCLEOTIDE SEQUENCE</scope>
    <source>
        <strain evidence="2">CBS 359.72</strain>
    </source>
</reference>
<protein>
    <submittedName>
        <fullName evidence="2">Uncharacterized protein</fullName>
    </submittedName>
</protein>
<keyword evidence="3" id="KW-1185">Reference proteome</keyword>
<sequence>MKQQHSAELLGLPPPPGLCKLTAVTPRKNEERLPSTTFSAPAPDSGPSPFPHTHDSPCSPSPSTSSITSGRSTLPEVSSLYSDRENMEDTNAWLLGHHHHQVVAMMHKKFQDLLDYDKTKNRKILHLDWIAGNPNDPTKEEASADHGGMSIADRRMSDKVAEMAMTVTHGVNEWDAKSIWNKLMFFGDWLNDQKGLRQFFFEIQIKRISGADEKLLGECGISPAFVWLPLHDEKAPAITPMVVPPPAPRNQIPARALPVPGQIAGEPKPEVQHQEHAISTPTSPLQVPAPLVDKGKCKALTSQTQSGSVHSAAPIIVSSGSSQSQRKQTPLPNLGNLALGQQPATDAQSPPDIPRSQSLPSSGSLESLESTQSHTTDTTYGSYQEEGTVYVANRVDPFDALAPAHATPAISAADLHRHRLEYDRIAYAKREELNHIFSFMNDPVFIKRKNESFIYAVRIIAIPDSGRVVNDFTGPRVEDRYSTHIAQGGWVVPPLEERVRWREERNRAYRNKGAKPGKYEGLPYPQVQRAMPVKFDWSGGIEPRYYGPAPPLWRETCDPCLEDVYWMVWQLLAGKQFLGFQPGTGFGKSRSHATGDVAILNQNPFKSPSTEALYHSASYPRKKEQ</sequence>
<feature type="region of interest" description="Disordered" evidence="1">
    <location>
        <begin position="318"/>
        <end position="382"/>
    </location>
</feature>
<reference evidence="2" key="2">
    <citation type="submission" date="2023-05" db="EMBL/GenBank/DDBJ databases">
        <authorList>
            <consortium name="Lawrence Berkeley National Laboratory"/>
            <person name="Steindorff A."/>
            <person name="Hensen N."/>
            <person name="Bonometti L."/>
            <person name="Westerberg I."/>
            <person name="Brannstrom I.O."/>
            <person name="Guillou S."/>
            <person name="Cros-Aarteil S."/>
            <person name="Calhoun S."/>
            <person name="Haridas S."/>
            <person name="Kuo A."/>
            <person name="Mondo S."/>
            <person name="Pangilinan J."/>
            <person name="Riley R."/>
            <person name="Labutti K."/>
            <person name="Andreopoulos B."/>
            <person name="Lipzen A."/>
            <person name="Chen C."/>
            <person name="Yanf M."/>
            <person name="Daum C."/>
            <person name="Ng V."/>
            <person name="Clum A."/>
            <person name="Ohm R."/>
            <person name="Martin F."/>
            <person name="Silar P."/>
            <person name="Natvig D."/>
            <person name="Lalanne C."/>
            <person name="Gautier V."/>
            <person name="Ament-Velasquez S.L."/>
            <person name="Kruys A."/>
            <person name="Hutchinson M.I."/>
            <person name="Powell A.J."/>
            <person name="Barry K."/>
            <person name="Miller A.N."/>
            <person name="Grigoriev I.V."/>
            <person name="Debuchy R."/>
            <person name="Gladieux P."/>
            <person name="Thoren M.H."/>
            <person name="Johannesson H."/>
        </authorList>
    </citation>
    <scope>NUCLEOTIDE SEQUENCE</scope>
    <source>
        <strain evidence="2">CBS 359.72</strain>
    </source>
</reference>
<feature type="compositionally biased region" description="Basic and acidic residues" evidence="1">
    <location>
        <begin position="267"/>
        <end position="276"/>
    </location>
</feature>
<comment type="caution">
    <text evidence="2">The sequence shown here is derived from an EMBL/GenBank/DDBJ whole genome shotgun (WGS) entry which is preliminary data.</text>
</comment>
<dbReference type="EMBL" id="MU857659">
    <property type="protein sequence ID" value="KAK4247171.1"/>
    <property type="molecule type" value="Genomic_DNA"/>
</dbReference>
<feature type="region of interest" description="Disordered" evidence="1">
    <location>
        <begin position="259"/>
        <end position="290"/>
    </location>
</feature>